<dbReference type="RefSeq" id="XP_013173463.1">
    <property type="nucleotide sequence ID" value="XM_013318009.1"/>
</dbReference>
<dbReference type="OrthoDB" id="8115220at2759"/>
<dbReference type="EMBL" id="KQ459589">
    <property type="protein sequence ID" value="KPI97644.1"/>
    <property type="molecule type" value="Genomic_DNA"/>
</dbReference>
<dbReference type="GO" id="GO:0006384">
    <property type="term" value="P:transcription initiation at RNA polymerase III promoter"/>
    <property type="evidence" value="ECO:0007669"/>
    <property type="project" value="InterPro"/>
</dbReference>
<dbReference type="KEGG" id="pxu:106122132"/>
<evidence type="ECO:0000313" key="3">
    <source>
        <dbReference type="RefSeq" id="XP_013173463.1"/>
    </source>
</evidence>
<evidence type="ECO:0000313" key="2">
    <source>
        <dbReference type="Proteomes" id="UP000053268"/>
    </source>
</evidence>
<reference evidence="1 2" key="1">
    <citation type="journal article" date="2015" name="Nat. Commun.">
        <title>Outbred genome sequencing and CRISPR/Cas9 gene editing in butterflies.</title>
        <authorList>
            <person name="Li X."/>
            <person name="Fan D."/>
            <person name="Zhang W."/>
            <person name="Liu G."/>
            <person name="Zhang L."/>
            <person name="Zhao L."/>
            <person name="Fang X."/>
            <person name="Chen L."/>
            <person name="Dong Y."/>
            <person name="Chen Y."/>
            <person name="Ding Y."/>
            <person name="Zhao R."/>
            <person name="Feng M."/>
            <person name="Zhu Y."/>
            <person name="Feng Y."/>
            <person name="Jiang X."/>
            <person name="Zhu D."/>
            <person name="Xiang H."/>
            <person name="Feng X."/>
            <person name="Li S."/>
            <person name="Wang J."/>
            <person name="Zhang G."/>
            <person name="Kronforst M.R."/>
            <person name="Wang W."/>
        </authorList>
    </citation>
    <scope>NUCLEOTIDE SEQUENCE [LARGE SCALE GENOMIC DNA]</scope>
    <source>
        <strain evidence="1">Ya'a_city_454_Px</strain>
        <tissue evidence="1">Whole body</tissue>
    </source>
</reference>
<accession>A0A194PY18</accession>
<dbReference type="Pfam" id="PF15497">
    <property type="entry name" value="SNAPC5"/>
    <property type="match status" value="1"/>
</dbReference>
<name>A0A194PY18_PAPXU</name>
<dbReference type="Proteomes" id="UP000694872">
    <property type="component" value="Unplaced"/>
</dbReference>
<dbReference type="GeneID" id="106122132"/>
<dbReference type="InterPro" id="IPR029138">
    <property type="entry name" value="SNAPC5"/>
</dbReference>
<dbReference type="GO" id="GO:0006366">
    <property type="term" value="P:transcription by RNA polymerase II"/>
    <property type="evidence" value="ECO:0007669"/>
    <property type="project" value="InterPro"/>
</dbReference>
<evidence type="ECO:0000313" key="1">
    <source>
        <dbReference type="EMBL" id="KPI97644.1"/>
    </source>
</evidence>
<proteinExistence type="predicted"/>
<sequence length="154" mass="17554">MSQKTLMSRLGNNILEESQLLAEKKWILDALTQIKKQRNSLQIERLQLESLKYHLKGEKNSNFESKTTVDDNELPTTSAVNLMQSAPKGNGIADADKDGLMDEEIICNEQELDLLILSNCLYANQNVQNNMEEDEDDEEDIIIDMNMFMNGNNN</sequence>
<dbReference type="GO" id="GO:0005634">
    <property type="term" value="C:nucleus"/>
    <property type="evidence" value="ECO:0007669"/>
    <property type="project" value="InterPro"/>
</dbReference>
<reference evidence="3" key="2">
    <citation type="submission" date="2025-04" db="UniProtKB">
        <authorList>
            <consortium name="RefSeq"/>
        </authorList>
    </citation>
    <scope>IDENTIFICATION</scope>
</reference>
<keyword evidence="2" id="KW-1185">Reference proteome</keyword>
<protein>
    <submittedName>
        <fullName evidence="3">Uncharacterized protein LOC106122132</fullName>
    </submittedName>
</protein>
<dbReference type="AlphaFoldDB" id="A0A194PY18"/>
<organism evidence="1 2">
    <name type="scientific">Papilio xuthus</name>
    <name type="common">Asian swallowtail butterfly</name>
    <dbReference type="NCBI Taxonomy" id="66420"/>
    <lineage>
        <taxon>Eukaryota</taxon>
        <taxon>Metazoa</taxon>
        <taxon>Ecdysozoa</taxon>
        <taxon>Arthropoda</taxon>
        <taxon>Hexapoda</taxon>
        <taxon>Insecta</taxon>
        <taxon>Pterygota</taxon>
        <taxon>Neoptera</taxon>
        <taxon>Endopterygota</taxon>
        <taxon>Lepidoptera</taxon>
        <taxon>Glossata</taxon>
        <taxon>Ditrysia</taxon>
        <taxon>Papilionoidea</taxon>
        <taxon>Papilionidae</taxon>
        <taxon>Papilioninae</taxon>
        <taxon>Papilio</taxon>
    </lineage>
</organism>
<dbReference type="Proteomes" id="UP000053268">
    <property type="component" value="Unassembled WGS sequence"/>
</dbReference>
<gene>
    <name evidence="3" type="primary">LOC106122132</name>
    <name evidence="1" type="ORF">RR46_07391</name>
</gene>